<proteinExistence type="inferred from homology"/>
<dbReference type="InterPro" id="IPR029069">
    <property type="entry name" value="HotDog_dom_sf"/>
</dbReference>
<dbReference type="PANTHER" id="PTHR21660:SF1">
    <property type="entry name" value="ACYL-COENZYME A THIOESTERASE 13"/>
    <property type="match status" value="1"/>
</dbReference>
<dbReference type="PANTHER" id="PTHR21660">
    <property type="entry name" value="THIOESTERASE SUPERFAMILY MEMBER-RELATED"/>
    <property type="match status" value="1"/>
</dbReference>
<reference evidence="4 5" key="1">
    <citation type="submission" date="2017-01" db="EMBL/GenBank/DDBJ databases">
        <title>Novel large sulfur bacteria in the metagenomes of groundwater-fed chemosynthetic microbial mats in the Lake Huron basin.</title>
        <authorList>
            <person name="Sharrar A.M."/>
            <person name="Flood B.E."/>
            <person name="Bailey J.V."/>
            <person name="Jones D.S."/>
            <person name="Biddanda B."/>
            <person name="Ruberg S.A."/>
            <person name="Marcus D.N."/>
            <person name="Dick G.J."/>
        </authorList>
    </citation>
    <scope>NUCLEOTIDE SEQUENCE [LARGE SCALE GENOMIC DNA]</scope>
    <source>
        <strain evidence="4">A7</strain>
    </source>
</reference>
<evidence type="ECO:0000259" key="3">
    <source>
        <dbReference type="Pfam" id="PF03061"/>
    </source>
</evidence>
<dbReference type="CDD" id="cd03443">
    <property type="entry name" value="PaaI_thioesterase"/>
    <property type="match status" value="1"/>
</dbReference>
<evidence type="ECO:0000256" key="2">
    <source>
        <dbReference type="ARBA" id="ARBA00022801"/>
    </source>
</evidence>
<evidence type="ECO:0000313" key="5">
    <source>
        <dbReference type="Proteomes" id="UP000192505"/>
    </source>
</evidence>
<dbReference type="InterPro" id="IPR039298">
    <property type="entry name" value="ACOT13"/>
</dbReference>
<accession>A0A1W9KY80</accession>
<organism evidence="4 5">
    <name type="scientific">Rhodoferax ferrireducens</name>
    <dbReference type="NCBI Taxonomy" id="192843"/>
    <lineage>
        <taxon>Bacteria</taxon>
        <taxon>Pseudomonadati</taxon>
        <taxon>Pseudomonadota</taxon>
        <taxon>Betaproteobacteria</taxon>
        <taxon>Burkholderiales</taxon>
        <taxon>Comamonadaceae</taxon>
        <taxon>Rhodoferax</taxon>
    </lineage>
</organism>
<comment type="caution">
    <text evidence="4">The sequence shown here is derived from an EMBL/GenBank/DDBJ whole genome shotgun (WGS) entry which is preliminary data.</text>
</comment>
<feature type="domain" description="Thioesterase" evidence="3">
    <location>
        <begin position="57"/>
        <end position="126"/>
    </location>
</feature>
<dbReference type="GO" id="GO:0047617">
    <property type="term" value="F:fatty acyl-CoA hydrolase activity"/>
    <property type="evidence" value="ECO:0007669"/>
    <property type="project" value="InterPro"/>
</dbReference>
<dbReference type="NCBIfam" id="TIGR00369">
    <property type="entry name" value="unchar_dom_1"/>
    <property type="match status" value="1"/>
</dbReference>
<dbReference type="InterPro" id="IPR006683">
    <property type="entry name" value="Thioestr_dom"/>
</dbReference>
<sequence>MTLVPTSHHAETPLERVQRSFERQGLMQHWGARLQQAVAGHCVITLPYSDKVTQQQGAFHGGAMGALADIAAGYAALTQAPAGSEVVTVEYKINFLASCQGGELRATGRVVKAGKRIIVTSAEVTHIAEDGRETACAVLQQTIMPVHKTYS</sequence>
<evidence type="ECO:0000313" key="4">
    <source>
        <dbReference type="EMBL" id="OQW89694.1"/>
    </source>
</evidence>
<dbReference type="Gene3D" id="3.10.129.10">
    <property type="entry name" value="Hotdog Thioesterase"/>
    <property type="match status" value="1"/>
</dbReference>
<dbReference type="InterPro" id="IPR003736">
    <property type="entry name" value="PAAI_dom"/>
</dbReference>
<dbReference type="EMBL" id="MTEI01000001">
    <property type="protein sequence ID" value="OQW89694.1"/>
    <property type="molecule type" value="Genomic_DNA"/>
</dbReference>
<evidence type="ECO:0000256" key="1">
    <source>
        <dbReference type="ARBA" id="ARBA00008324"/>
    </source>
</evidence>
<dbReference type="Pfam" id="PF03061">
    <property type="entry name" value="4HBT"/>
    <property type="match status" value="1"/>
</dbReference>
<dbReference type="AlphaFoldDB" id="A0A1W9KY80"/>
<dbReference type="SUPFAM" id="SSF54637">
    <property type="entry name" value="Thioesterase/thiol ester dehydrase-isomerase"/>
    <property type="match status" value="1"/>
</dbReference>
<protein>
    <submittedName>
        <fullName evidence="4">Phenylacetic acid degradation protein</fullName>
    </submittedName>
</protein>
<name>A0A1W9KY80_9BURK</name>
<dbReference type="Proteomes" id="UP000192505">
    <property type="component" value="Unassembled WGS sequence"/>
</dbReference>
<comment type="similarity">
    <text evidence="1">Belongs to the thioesterase PaaI family.</text>
</comment>
<keyword evidence="2" id="KW-0378">Hydrolase</keyword>
<gene>
    <name evidence="4" type="ORF">BWK72_00065</name>
</gene>